<dbReference type="InterPro" id="IPR050331">
    <property type="entry name" value="Zinc_finger"/>
</dbReference>
<protein>
    <submittedName>
        <fullName evidence="4">ZnF_C2H2</fullName>
    </submittedName>
</protein>
<reference evidence="4 5" key="1">
    <citation type="submission" date="2023-09" db="EMBL/GenBank/DDBJ databases">
        <title>Nesidiocoris tenuis whole genome shotgun sequence.</title>
        <authorList>
            <person name="Shibata T."/>
            <person name="Shimoda M."/>
            <person name="Kobayashi T."/>
            <person name="Uehara T."/>
        </authorList>
    </citation>
    <scope>NUCLEOTIDE SEQUENCE [LARGE SCALE GENOMIC DNA]</scope>
    <source>
        <strain evidence="4 5">Japan</strain>
    </source>
</reference>
<evidence type="ECO:0000256" key="2">
    <source>
        <dbReference type="SAM" id="MobiDB-lite"/>
    </source>
</evidence>
<dbReference type="PANTHER" id="PTHR16515:SF21">
    <property type="entry name" value="PR DOMAIN ZINC FINGER PROTEIN 13"/>
    <property type="match status" value="1"/>
</dbReference>
<dbReference type="SMART" id="SM00355">
    <property type="entry name" value="ZnF_C2H2"/>
    <property type="match status" value="4"/>
</dbReference>
<feature type="region of interest" description="Disordered" evidence="2">
    <location>
        <begin position="193"/>
        <end position="248"/>
    </location>
</feature>
<evidence type="ECO:0000259" key="3">
    <source>
        <dbReference type="PROSITE" id="PS50157"/>
    </source>
</evidence>
<feature type="domain" description="C2H2-type" evidence="3">
    <location>
        <begin position="121"/>
        <end position="139"/>
    </location>
</feature>
<gene>
    <name evidence="4" type="ORF">NTJ_06081</name>
</gene>
<keyword evidence="1" id="KW-0863">Zinc-finger</keyword>
<accession>A0ABN7AQU0</accession>
<organism evidence="4 5">
    <name type="scientific">Nesidiocoris tenuis</name>
    <dbReference type="NCBI Taxonomy" id="355587"/>
    <lineage>
        <taxon>Eukaryota</taxon>
        <taxon>Metazoa</taxon>
        <taxon>Ecdysozoa</taxon>
        <taxon>Arthropoda</taxon>
        <taxon>Hexapoda</taxon>
        <taxon>Insecta</taxon>
        <taxon>Pterygota</taxon>
        <taxon>Neoptera</taxon>
        <taxon>Paraneoptera</taxon>
        <taxon>Hemiptera</taxon>
        <taxon>Heteroptera</taxon>
        <taxon>Panheteroptera</taxon>
        <taxon>Cimicomorpha</taxon>
        <taxon>Miridae</taxon>
        <taxon>Dicyphina</taxon>
        <taxon>Nesidiocoris</taxon>
    </lineage>
</organism>
<dbReference type="PROSITE" id="PS00028">
    <property type="entry name" value="ZINC_FINGER_C2H2_1"/>
    <property type="match status" value="3"/>
</dbReference>
<proteinExistence type="predicted"/>
<evidence type="ECO:0000313" key="4">
    <source>
        <dbReference type="EMBL" id="BES93271.1"/>
    </source>
</evidence>
<keyword evidence="1" id="KW-0479">Metal-binding</keyword>
<dbReference type="EMBL" id="AP028912">
    <property type="protein sequence ID" value="BES93271.1"/>
    <property type="molecule type" value="Genomic_DNA"/>
</dbReference>
<feature type="domain" description="C2H2-type" evidence="3">
    <location>
        <begin position="363"/>
        <end position="391"/>
    </location>
</feature>
<name>A0ABN7AQU0_9HEMI</name>
<dbReference type="InterPro" id="IPR036236">
    <property type="entry name" value="Znf_C2H2_sf"/>
</dbReference>
<evidence type="ECO:0000256" key="1">
    <source>
        <dbReference type="PROSITE-ProRule" id="PRU00042"/>
    </source>
</evidence>
<feature type="domain" description="C2H2-type" evidence="3">
    <location>
        <begin position="334"/>
        <end position="361"/>
    </location>
</feature>
<feature type="domain" description="C2H2-type" evidence="3">
    <location>
        <begin position="306"/>
        <end position="333"/>
    </location>
</feature>
<dbReference type="PANTHER" id="PTHR16515">
    <property type="entry name" value="PR DOMAIN ZINC FINGER PROTEIN"/>
    <property type="match status" value="1"/>
</dbReference>
<keyword evidence="5" id="KW-1185">Reference proteome</keyword>
<feature type="compositionally biased region" description="Low complexity" evidence="2">
    <location>
        <begin position="211"/>
        <end position="223"/>
    </location>
</feature>
<evidence type="ECO:0000313" key="5">
    <source>
        <dbReference type="Proteomes" id="UP001307889"/>
    </source>
</evidence>
<sequence length="391" mass="43998">MSLVFVAEIDLPSGASSYDLPPTSLTSPVPSTAKIRVTLDSRGRIVSNSGKWPLAHMKLSEDVHRCSAVLQRGSLPETIRLQLVRPLVKNEILTLWFSNELLAAMDVPFLNPINIQGEKAYKCHRCGKIFEYPNPLKLHLARSCDELKLSDLWRRLSDALRLNAAPPIHQPNTNLKSPHEFIMKLSLRDSAIGSSPMKERKLRTKTERIASTPSPTLTSYSSPSPTPADLRIEETRPSSEPPQNSAFRPYYHCLPPGSDSPSLTETTSSYSQPALPSFCDRDVFLQRQAAEIETLVSNLGQSKQGHLCLYCGKIYSRKYGLKIHIRTHTGFKPLKCKYCLRPFGDPSNLNKHVRLHADTETPYRCDLCGKMLVRKRDLDRHIKSRHGNLLP</sequence>
<keyword evidence="1" id="KW-0862">Zinc</keyword>
<dbReference type="Pfam" id="PF00096">
    <property type="entry name" value="zf-C2H2"/>
    <property type="match status" value="4"/>
</dbReference>
<dbReference type="Gene3D" id="3.30.160.60">
    <property type="entry name" value="Classic Zinc Finger"/>
    <property type="match status" value="3"/>
</dbReference>
<dbReference type="SUPFAM" id="SSF57667">
    <property type="entry name" value="beta-beta-alpha zinc fingers"/>
    <property type="match status" value="3"/>
</dbReference>
<dbReference type="InterPro" id="IPR013087">
    <property type="entry name" value="Znf_C2H2_type"/>
</dbReference>
<dbReference type="PROSITE" id="PS50157">
    <property type="entry name" value="ZINC_FINGER_C2H2_2"/>
    <property type="match status" value="4"/>
</dbReference>
<dbReference type="Proteomes" id="UP001307889">
    <property type="component" value="Chromosome 4"/>
</dbReference>